<feature type="domain" description="Histone deacetylase" evidence="2">
    <location>
        <begin position="35"/>
        <end position="313"/>
    </location>
</feature>
<evidence type="ECO:0000259" key="2">
    <source>
        <dbReference type="Pfam" id="PF00850"/>
    </source>
</evidence>
<dbReference type="GO" id="GO:0040029">
    <property type="term" value="P:epigenetic regulation of gene expression"/>
    <property type="evidence" value="ECO:0007669"/>
    <property type="project" value="TreeGrafter"/>
</dbReference>
<comment type="similarity">
    <text evidence="1">Belongs to the histone deacetylase family.</text>
</comment>
<dbReference type="RefSeq" id="WP_182122091.1">
    <property type="nucleotide sequence ID" value="NZ_CP059567.1"/>
</dbReference>
<dbReference type="Gene3D" id="3.40.800.20">
    <property type="entry name" value="Histone deacetylase domain"/>
    <property type="match status" value="1"/>
</dbReference>
<organism evidence="3 4">
    <name type="scientific">Neisseria shayeganii</name>
    <dbReference type="NCBI Taxonomy" id="607712"/>
    <lineage>
        <taxon>Bacteria</taxon>
        <taxon>Pseudomonadati</taxon>
        <taxon>Pseudomonadota</taxon>
        <taxon>Betaproteobacteria</taxon>
        <taxon>Neisseriales</taxon>
        <taxon>Neisseriaceae</taxon>
        <taxon>Neisseria</taxon>
    </lineage>
</organism>
<dbReference type="InterPro" id="IPR037138">
    <property type="entry name" value="His_deacetylse_dom_sf"/>
</dbReference>
<evidence type="ECO:0000313" key="4">
    <source>
        <dbReference type="Proteomes" id="UP000514752"/>
    </source>
</evidence>
<sequence>MRETAFVWHELYMWHDTSTYAGLYRPGLTVQPLQHYESPEPKRRIRNLLEVSGLLDQLQRVAPADAEDADLLRVHTADYLAKTEAARGQNGLADAESPFGAASIDIARKAAGGAISAVKAVLAGQADNAYALIRPPGHHAEPDAGGGFCIFSNAAVAAAWALDNGCERVAIIDWDVHHGNGTESCFWEEGRVLAISLHQDNWFPQNRGAHTDVGAGAGLGKNMNLPLMPGCGHGAYVYAFEQIVLPALEAFRPDLIMVACGFDSSIEDPLGRMMLHADSYRTLTQMVLDAAERLCGGRVVFTHEGGYNPATTPFLGLAVVETLSGRDTGISDPSLPAHLAAAGQDLQPQQRAHIDALRAFFQQQPGCPLAAEAT</sequence>
<dbReference type="GO" id="GO:0004407">
    <property type="term" value="F:histone deacetylase activity"/>
    <property type="evidence" value="ECO:0007669"/>
    <property type="project" value="TreeGrafter"/>
</dbReference>
<dbReference type="CDD" id="cd09996">
    <property type="entry name" value="HDAC_classII_1"/>
    <property type="match status" value="1"/>
</dbReference>
<dbReference type="Proteomes" id="UP000514752">
    <property type="component" value="Chromosome"/>
</dbReference>
<dbReference type="EMBL" id="CP059567">
    <property type="protein sequence ID" value="QMT40425.1"/>
    <property type="molecule type" value="Genomic_DNA"/>
</dbReference>
<accession>A0A7D7N3B5</accession>
<dbReference type="SUPFAM" id="SSF52768">
    <property type="entry name" value="Arginase/deacetylase"/>
    <property type="match status" value="1"/>
</dbReference>
<gene>
    <name evidence="3" type="ORF">H3L94_11475</name>
</gene>
<evidence type="ECO:0000256" key="1">
    <source>
        <dbReference type="ARBA" id="ARBA00005947"/>
    </source>
</evidence>
<dbReference type="InterPro" id="IPR000286">
    <property type="entry name" value="HDACs"/>
</dbReference>
<dbReference type="InterPro" id="IPR023801">
    <property type="entry name" value="His_deacetylse_dom"/>
</dbReference>
<evidence type="ECO:0000313" key="3">
    <source>
        <dbReference type="EMBL" id="QMT40425.1"/>
    </source>
</evidence>
<dbReference type="InterPro" id="IPR023696">
    <property type="entry name" value="Ureohydrolase_dom_sf"/>
</dbReference>
<dbReference type="AlphaFoldDB" id="A0A7D7N3B5"/>
<dbReference type="PANTHER" id="PTHR10625">
    <property type="entry name" value="HISTONE DEACETYLASE HDAC1-RELATED"/>
    <property type="match status" value="1"/>
</dbReference>
<dbReference type="Pfam" id="PF00850">
    <property type="entry name" value="Hist_deacetyl"/>
    <property type="match status" value="1"/>
</dbReference>
<dbReference type="PANTHER" id="PTHR10625:SF10">
    <property type="entry name" value="HISTONE DEACETYLASE HDAC1"/>
    <property type="match status" value="1"/>
</dbReference>
<name>A0A7D7N3B5_9NEIS</name>
<proteinExistence type="inferred from homology"/>
<protein>
    <submittedName>
        <fullName evidence="3">Class II histone deacetylase</fullName>
    </submittedName>
</protein>
<dbReference type="KEGG" id="nsg:H3L94_11475"/>
<dbReference type="PRINTS" id="PR01270">
    <property type="entry name" value="HDASUPER"/>
</dbReference>
<reference evidence="3 4" key="1">
    <citation type="submission" date="2020-07" db="EMBL/GenBank/DDBJ databases">
        <title>Genomic diversity of species in the Neisseriaceae family.</title>
        <authorList>
            <person name="Vincent A.T."/>
            <person name="Bernet E."/>
            <person name="Veyrier F.J."/>
        </authorList>
    </citation>
    <scope>NUCLEOTIDE SEQUENCE [LARGE SCALE GENOMIC DNA]</scope>
    <source>
        <strain evidence="3 4">DSM 22244</strain>
    </source>
</reference>